<dbReference type="AlphaFoldDB" id="A0ABD0Q5E5"/>
<gene>
    <name evidence="2" type="ORF">M9458_023573</name>
</gene>
<feature type="non-terminal residue" evidence="2">
    <location>
        <position position="172"/>
    </location>
</feature>
<organism evidence="2 3">
    <name type="scientific">Cirrhinus mrigala</name>
    <name type="common">Mrigala</name>
    <dbReference type="NCBI Taxonomy" id="683832"/>
    <lineage>
        <taxon>Eukaryota</taxon>
        <taxon>Metazoa</taxon>
        <taxon>Chordata</taxon>
        <taxon>Craniata</taxon>
        <taxon>Vertebrata</taxon>
        <taxon>Euteleostomi</taxon>
        <taxon>Actinopterygii</taxon>
        <taxon>Neopterygii</taxon>
        <taxon>Teleostei</taxon>
        <taxon>Ostariophysi</taxon>
        <taxon>Cypriniformes</taxon>
        <taxon>Cyprinidae</taxon>
        <taxon>Labeoninae</taxon>
        <taxon>Labeonini</taxon>
        <taxon>Cirrhinus</taxon>
    </lineage>
</organism>
<proteinExistence type="predicted"/>
<keyword evidence="3" id="KW-1185">Reference proteome</keyword>
<feature type="non-terminal residue" evidence="2">
    <location>
        <position position="1"/>
    </location>
</feature>
<name>A0ABD0Q5E5_CIRMR</name>
<evidence type="ECO:0000313" key="2">
    <source>
        <dbReference type="EMBL" id="KAL0181167.1"/>
    </source>
</evidence>
<dbReference type="EMBL" id="JAMKFB020000011">
    <property type="protein sequence ID" value="KAL0181167.1"/>
    <property type="molecule type" value="Genomic_DNA"/>
</dbReference>
<accession>A0ABD0Q5E5</accession>
<comment type="caution">
    <text evidence="2">The sequence shown here is derived from an EMBL/GenBank/DDBJ whole genome shotgun (WGS) entry which is preliminary data.</text>
</comment>
<evidence type="ECO:0000313" key="3">
    <source>
        <dbReference type="Proteomes" id="UP001529510"/>
    </source>
</evidence>
<protein>
    <submittedName>
        <fullName evidence="2">Uncharacterized protein</fullName>
    </submittedName>
</protein>
<evidence type="ECO:0000256" key="1">
    <source>
        <dbReference type="SAM" id="MobiDB-lite"/>
    </source>
</evidence>
<sequence>SRTWPFNPVAPPWLPLLHHCPLSRISGFALDSTPPATPHPSVPLALSGSSFPPAPPWSSVTPVPQWPPRSLPPPQSLEPSAPPWPSGSLALHHHLESFALPPPWLLPPLAPLLATIMAVAWVPPGSSCSLLASPWLHPSSYPPWTLFVVLLPDVHPPPDPPPVCLPSCQPFA</sequence>
<dbReference type="Proteomes" id="UP001529510">
    <property type="component" value="Unassembled WGS sequence"/>
</dbReference>
<feature type="region of interest" description="Disordered" evidence="1">
    <location>
        <begin position="62"/>
        <end position="83"/>
    </location>
</feature>
<feature type="compositionally biased region" description="Pro residues" evidence="1">
    <location>
        <begin position="64"/>
        <end position="83"/>
    </location>
</feature>
<reference evidence="2 3" key="1">
    <citation type="submission" date="2024-05" db="EMBL/GenBank/DDBJ databases">
        <title>Genome sequencing and assembly of Indian major carp, Cirrhinus mrigala (Hamilton, 1822).</title>
        <authorList>
            <person name="Mohindra V."/>
            <person name="Chowdhury L.M."/>
            <person name="Lal K."/>
            <person name="Jena J.K."/>
        </authorList>
    </citation>
    <scope>NUCLEOTIDE SEQUENCE [LARGE SCALE GENOMIC DNA]</scope>
    <source>
        <strain evidence="2">CM1030</strain>
        <tissue evidence="2">Blood</tissue>
    </source>
</reference>